<dbReference type="Pfam" id="PF02310">
    <property type="entry name" value="B12-binding"/>
    <property type="match status" value="1"/>
</dbReference>
<dbReference type="NCBIfam" id="TIGR00641">
    <property type="entry name" value="acid_CoA_mut_N"/>
    <property type="match status" value="1"/>
</dbReference>
<dbReference type="AlphaFoldDB" id="A0A1X6P195"/>
<dbReference type="GO" id="GO:0046872">
    <property type="term" value="F:metal ion binding"/>
    <property type="evidence" value="ECO:0007669"/>
    <property type="project" value="UniProtKB-KW"/>
</dbReference>
<feature type="domain" description="B12-binding" evidence="7">
    <location>
        <begin position="572"/>
        <end position="705"/>
    </location>
</feature>
<organism evidence="8 9">
    <name type="scientific">Porphyra umbilicalis</name>
    <name type="common">Purple laver</name>
    <name type="synonym">Red alga</name>
    <dbReference type="NCBI Taxonomy" id="2786"/>
    <lineage>
        <taxon>Eukaryota</taxon>
        <taxon>Rhodophyta</taxon>
        <taxon>Bangiophyceae</taxon>
        <taxon>Bangiales</taxon>
        <taxon>Bangiaceae</taxon>
        <taxon>Porphyra</taxon>
    </lineage>
</organism>
<evidence type="ECO:0000256" key="6">
    <source>
        <dbReference type="ARBA" id="ARBA00023285"/>
    </source>
</evidence>
<dbReference type="CDD" id="cd02071">
    <property type="entry name" value="MM_CoA_mut_B12_BD"/>
    <property type="match status" value="1"/>
</dbReference>
<dbReference type="InterPro" id="IPR006158">
    <property type="entry name" value="Cobalamin-bd"/>
</dbReference>
<name>A0A1X6P195_PORUM</name>
<dbReference type="OrthoDB" id="198977at2759"/>
<dbReference type="InterPro" id="IPR006159">
    <property type="entry name" value="Acid_CoA_mut_C"/>
</dbReference>
<keyword evidence="9" id="KW-1185">Reference proteome</keyword>
<dbReference type="InterPro" id="IPR006099">
    <property type="entry name" value="MeMalonylCoA_mutase_a/b_cat"/>
</dbReference>
<keyword evidence="6" id="KW-0170">Cobalt</keyword>
<reference evidence="8 9" key="1">
    <citation type="submission" date="2017-03" db="EMBL/GenBank/DDBJ databases">
        <title>WGS assembly of Porphyra umbilicalis.</title>
        <authorList>
            <person name="Brawley S.H."/>
            <person name="Blouin N.A."/>
            <person name="Ficko-Blean E."/>
            <person name="Wheeler G.L."/>
            <person name="Lohr M."/>
            <person name="Goodson H.V."/>
            <person name="Jenkins J.W."/>
            <person name="Blaby-Haas C.E."/>
            <person name="Helliwell K.E."/>
            <person name="Chan C."/>
            <person name="Marriage T."/>
            <person name="Bhattacharya D."/>
            <person name="Klein A.S."/>
            <person name="Badis Y."/>
            <person name="Brodie J."/>
            <person name="Cao Y."/>
            <person name="Collen J."/>
            <person name="Dittami S.M."/>
            <person name="Gachon C.M."/>
            <person name="Green B.R."/>
            <person name="Karpowicz S."/>
            <person name="Kim J.W."/>
            <person name="Kudahl U."/>
            <person name="Lin S."/>
            <person name="Michel G."/>
            <person name="Mittag M."/>
            <person name="Olson B.J."/>
            <person name="Pangilinan J."/>
            <person name="Peng Y."/>
            <person name="Qiu H."/>
            <person name="Shu S."/>
            <person name="Singer J.T."/>
            <person name="Smith A.G."/>
            <person name="Sprecher B.N."/>
            <person name="Wagner V."/>
            <person name="Wang W."/>
            <person name="Wang Z.-Y."/>
            <person name="Yan J."/>
            <person name="Yarish C."/>
            <person name="Zoeuner-Riek S."/>
            <person name="Zhuang Y."/>
            <person name="Zou Y."/>
            <person name="Lindquist E.A."/>
            <person name="Grimwood J."/>
            <person name="Barry K."/>
            <person name="Rokhsar D.S."/>
            <person name="Schmutz J."/>
            <person name="Stiller J.W."/>
            <person name="Grossman A.R."/>
            <person name="Prochnik S.E."/>
        </authorList>
    </citation>
    <scope>NUCLEOTIDE SEQUENCE [LARGE SCALE GENOMIC DNA]</scope>
    <source>
        <strain evidence="8">4086291</strain>
    </source>
</reference>
<dbReference type="NCBIfam" id="TIGR00640">
    <property type="entry name" value="acid_CoA_mut_C"/>
    <property type="match status" value="1"/>
</dbReference>
<dbReference type="SUPFAM" id="SSF52242">
    <property type="entry name" value="Cobalamin (vitamin B12)-binding domain"/>
    <property type="match status" value="1"/>
</dbReference>
<evidence type="ECO:0000313" key="9">
    <source>
        <dbReference type="Proteomes" id="UP000218209"/>
    </source>
</evidence>
<dbReference type="GO" id="GO:0031419">
    <property type="term" value="F:cobalamin binding"/>
    <property type="evidence" value="ECO:0007669"/>
    <property type="project" value="UniProtKB-KW"/>
</dbReference>
<protein>
    <recommendedName>
        <fullName evidence="7">B12-binding domain-containing protein</fullName>
    </recommendedName>
</protein>
<sequence>MYTHRPWTVRQYAGFATAEESNAAYKAALAAGGKGLSVAFDLATHRGYDSDHERVAGDVGMAGVAIDTVEDMARLFEGIPLGDVSVSMTMNGAVVPVLAFFIVAAAEEGVPAAALRGTIQNDILKEFNVRNTFIYPPAPSLRLISDIMAYCSAEMPRFNTISVSGYHMLEAGAGPALELGLTLADGVEYLRCAKRAGLAIDAVAPRVSFFFGISMDFYAEVAKLRAARRLWASLVRTHFPEAADARSFKLRTHCQTSGYSLTAAEPWNNVVRTTVEAMAAVLGGTQSLHTNALDEALALPTPFSSRVARNTQLILAEETGLTSIVDPWGGSYAMEALTDAVADKATAIVAEVEAAGGMAVAVVDGWPKARIEEAAARKQARVDSGADVVVGVNKYVQEAAADASGAGTAAAGGGDSGGGGGGGGGGGQVSLLSIDAAAICASQCERLADVKARRDDTAVAAALEGLTTAAAATPDGSAGVGADTNVLAAAVVAARARATLGEISGALEAVYGRHQPVSSVVRGAYSSAYDAVSGDGGGGGGGGGGDSDDAEAAEMRRVAEQVAAFGVDAGRRPRLLVAKLGQDGHDRGAKVISAGFGDLGFDVDVSPLFATPKEVAAAALTADVHVVGVSSQAAAHRTLVPELVRRLRSGDGTRDVAVIVGGVIPADDYPMLAAAGVDLVFGPGTRIPDAAEKVVRLLRERGGDALR</sequence>
<dbReference type="GO" id="GO:0019678">
    <property type="term" value="P:propionate metabolic process, methylmalonyl pathway"/>
    <property type="evidence" value="ECO:0007669"/>
    <property type="project" value="TreeGrafter"/>
</dbReference>
<dbReference type="Gene3D" id="3.40.50.280">
    <property type="entry name" value="Cobalamin-binding domain"/>
    <property type="match status" value="1"/>
</dbReference>
<dbReference type="SUPFAM" id="SSF51703">
    <property type="entry name" value="Cobalamin (vitamin B12)-dependent enzymes"/>
    <property type="match status" value="1"/>
</dbReference>
<dbReference type="Proteomes" id="UP000218209">
    <property type="component" value="Unassembled WGS sequence"/>
</dbReference>
<proteinExistence type="inferred from homology"/>
<keyword evidence="3" id="KW-0846">Cobalamin</keyword>
<comment type="similarity">
    <text evidence="2">Belongs to the methylmalonyl-CoA mutase family.</text>
</comment>
<keyword evidence="4" id="KW-0479">Metal-binding</keyword>
<gene>
    <name evidence="8" type="ORF">BU14_0277s0010</name>
</gene>
<dbReference type="GO" id="GO:0005739">
    <property type="term" value="C:mitochondrion"/>
    <property type="evidence" value="ECO:0007669"/>
    <property type="project" value="TreeGrafter"/>
</dbReference>
<evidence type="ECO:0000256" key="3">
    <source>
        <dbReference type="ARBA" id="ARBA00022628"/>
    </source>
</evidence>
<dbReference type="Gene3D" id="3.20.20.240">
    <property type="entry name" value="Methylmalonyl-CoA mutase"/>
    <property type="match status" value="1"/>
</dbReference>
<dbReference type="InterPro" id="IPR036724">
    <property type="entry name" value="Cobalamin-bd_sf"/>
</dbReference>
<comment type="cofactor">
    <cofactor evidence="1">
        <name>adenosylcob(III)alamin</name>
        <dbReference type="ChEBI" id="CHEBI:18408"/>
    </cofactor>
</comment>
<keyword evidence="5" id="KW-0413">Isomerase</keyword>
<dbReference type="InterPro" id="IPR016176">
    <property type="entry name" value="Cbl-dep_enz_cat"/>
</dbReference>
<dbReference type="InterPro" id="IPR006098">
    <property type="entry name" value="MMCoA_mutase_a_cat"/>
</dbReference>
<dbReference type="PANTHER" id="PTHR48101">
    <property type="entry name" value="METHYLMALONYL-COA MUTASE, MITOCHONDRIAL-RELATED"/>
    <property type="match status" value="1"/>
</dbReference>
<dbReference type="GO" id="GO:0004494">
    <property type="term" value="F:methylmalonyl-CoA mutase activity"/>
    <property type="evidence" value="ECO:0007669"/>
    <property type="project" value="UniProtKB-EC"/>
</dbReference>
<evidence type="ECO:0000256" key="5">
    <source>
        <dbReference type="ARBA" id="ARBA00023235"/>
    </source>
</evidence>
<accession>A0A1X6P195</accession>
<evidence type="ECO:0000256" key="1">
    <source>
        <dbReference type="ARBA" id="ARBA00001922"/>
    </source>
</evidence>
<evidence type="ECO:0000256" key="4">
    <source>
        <dbReference type="ARBA" id="ARBA00022723"/>
    </source>
</evidence>
<dbReference type="EMBL" id="KV918938">
    <property type="protein sequence ID" value="OSX74638.1"/>
    <property type="molecule type" value="Genomic_DNA"/>
</dbReference>
<evidence type="ECO:0000259" key="7">
    <source>
        <dbReference type="PROSITE" id="PS51332"/>
    </source>
</evidence>
<evidence type="ECO:0000256" key="2">
    <source>
        <dbReference type="ARBA" id="ARBA00008465"/>
    </source>
</evidence>
<dbReference type="Pfam" id="PF01642">
    <property type="entry name" value="MM_CoA_mutase"/>
    <property type="match status" value="2"/>
</dbReference>
<dbReference type="PROSITE" id="PS51332">
    <property type="entry name" value="B12_BINDING"/>
    <property type="match status" value="1"/>
</dbReference>
<evidence type="ECO:0000313" key="8">
    <source>
        <dbReference type="EMBL" id="OSX74638.1"/>
    </source>
</evidence>
<dbReference type="PANTHER" id="PTHR48101:SF4">
    <property type="entry name" value="METHYLMALONYL-COA MUTASE, MITOCHONDRIAL"/>
    <property type="match status" value="1"/>
</dbReference>